<comment type="subcellular location">
    <subcellularLocation>
        <location evidence="2">Endoplasmic reticulum</location>
    </subcellularLocation>
    <subcellularLocation>
        <location evidence="3">Membrane</location>
    </subcellularLocation>
    <subcellularLocation>
        <location evidence="1">Mitochondrion</location>
    </subcellularLocation>
</comment>
<dbReference type="EMBL" id="LR877158">
    <property type="protein sequence ID" value="CAD2219487.1"/>
    <property type="molecule type" value="Genomic_DNA"/>
</dbReference>
<name>A0A7G2CK84_9TRYP</name>
<dbReference type="SUPFAM" id="SSF53474">
    <property type="entry name" value="alpha/beta-Hydrolases"/>
    <property type="match status" value="1"/>
</dbReference>
<feature type="region of interest" description="Disordered" evidence="7">
    <location>
        <begin position="155"/>
        <end position="182"/>
    </location>
</feature>
<sequence>MDFKNLEGFEEIFTDGVLDPSLTSPRFQEGIKTYKKLTDRVYLLYDPPTADFDIVFIHGIGSDEFGCWTTPQGVLWPATFLPQDFPRARIMTVGYAHSLWNFKNEDSAKEEKPAAEKHATAELEEGKKDAPKGKSSFFDYIPDSLESKFGSFLGSEKKGKTPASTEVTAAPAVNDVPERVESPSNSMLHDLLINEKSVEGVAKDFDSRGHKRSSRSLQSFRRVGADIAVRLCSNEVNIGCRPVVFVTHSMGGLITKQMLVSLFRIVETSPSKVISDGDGSGTTLTTETIDALRSAARLLYSTSGVVFYGTPHFGSSLASVITGLQRYYQSLGGLTPTNVVTGLGDHNKEELTLLNDQFLEVVERAREYAPDGVEDATQRNAPLSVLSFGETQKLHGLVLIVEPESSNPCPHDSRFPFHLIDADHSGVNRPESKIFPSYSIFYGFLDRLQQRGCLGGSNARKWDNTSLRQIGVPDGAENTDETDLIGDAKWKEIFDSHYASFIGGKPARTAGIDRSDLYQAQHSTSSLFLLQQESEKSLQSLRYMLRSFFGHVIPSELDGLQSLGVDAREFIDNCTSMLASIKGSYMHVKDGTELAALNQKFDILNDRILTSFVLPFKLISYWIHHTIDVLTTLKRQQNERALSTLYAQSAGGGWVSTHLTSQEMKEFERIEGEVGVLTEEWEGFRRYINVLLRPFKYTSGASLSEVLQGMEESFWWRSLPGAADLRKENVDTLFFSHSIRCVMKTELREGDCLSALVNVYLKDALSREVQLDDMMGSGASSPAPPSRWDQQWRSTVGFSAVGGAGIVLF</sequence>
<protein>
    <recommendedName>
        <fullName evidence="10">DUF676 domain-containing protein</fullName>
    </recommendedName>
</protein>
<reference evidence="8 9" key="1">
    <citation type="submission" date="2020-08" db="EMBL/GenBank/DDBJ databases">
        <authorList>
            <person name="Newling K."/>
            <person name="Davey J."/>
            <person name="Forrester S."/>
        </authorList>
    </citation>
    <scope>NUCLEOTIDE SEQUENCE [LARGE SCALE GENOMIC DNA]</scope>
    <source>
        <strain evidence="9">Crithidia deanei Carvalho (ATCC PRA-265)</strain>
    </source>
</reference>
<evidence type="ECO:0000256" key="4">
    <source>
        <dbReference type="ARBA" id="ARBA00022824"/>
    </source>
</evidence>
<dbReference type="PANTHER" id="PTHR48182:SF2">
    <property type="entry name" value="PROTEIN SERAC1"/>
    <property type="match status" value="1"/>
</dbReference>
<keyword evidence="6" id="KW-0472">Membrane</keyword>
<evidence type="ECO:0000256" key="6">
    <source>
        <dbReference type="ARBA" id="ARBA00023136"/>
    </source>
</evidence>
<dbReference type="VEuPathDB" id="TriTrypDB:ADEAN_000699400"/>
<dbReference type="AlphaFoldDB" id="A0A7G2CK84"/>
<gene>
    <name evidence="8" type="ORF">ADEAN_000699400</name>
</gene>
<dbReference type="GO" id="GO:0005783">
    <property type="term" value="C:endoplasmic reticulum"/>
    <property type="evidence" value="ECO:0007669"/>
    <property type="project" value="UniProtKB-SubCell"/>
</dbReference>
<evidence type="ECO:0000256" key="5">
    <source>
        <dbReference type="ARBA" id="ARBA00023128"/>
    </source>
</evidence>
<evidence type="ECO:0008006" key="10">
    <source>
        <dbReference type="Google" id="ProtNLM"/>
    </source>
</evidence>
<evidence type="ECO:0000313" key="8">
    <source>
        <dbReference type="EMBL" id="CAD2219487.1"/>
    </source>
</evidence>
<dbReference type="GO" id="GO:0005739">
    <property type="term" value="C:mitochondrion"/>
    <property type="evidence" value="ECO:0007669"/>
    <property type="project" value="UniProtKB-SubCell"/>
</dbReference>
<dbReference type="Gene3D" id="3.40.50.1820">
    <property type="entry name" value="alpha/beta hydrolase"/>
    <property type="match status" value="1"/>
</dbReference>
<dbReference type="GO" id="GO:0016020">
    <property type="term" value="C:membrane"/>
    <property type="evidence" value="ECO:0007669"/>
    <property type="project" value="UniProtKB-SubCell"/>
</dbReference>
<keyword evidence="5" id="KW-0496">Mitochondrion</keyword>
<feature type="region of interest" description="Disordered" evidence="7">
    <location>
        <begin position="106"/>
        <end position="130"/>
    </location>
</feature>
<organism evidence="8 9">
    <name type="scientific">Angomonas deanei</name>
    <dbReference type="NCBI Taxonomy" id="59799"/>
    <lineage>
        <taxon>Eukaryota</taxon>
        <taxon>Discoba</taxon>
        <taxon>Euglenozoa</taxon>
        <taxon>Kinetoplastea</taxon>
        <taxon>Metakinetoplastina</taxon>
        <taxon>Trypanosomatida</taxon>
        <taxon>Trypanosomatidae</taxon>
        <taxon>Strigomonadinae</taxon>
        <taxon>Angomonas</taxon>
    </lineage>
</organism>
<dbReference type="PANTHER" id="PTHR48182">
    <property type="entry name" value="PROTEIN SERAC1"/>
    <property type="match status" value="1"/>
</dbReference>
<proteinExistence type="predicted"/>
<dbReference type="Proteomes" id="UP000515908">
    <property type="component" value="Chromosome 14"/>
</dbReference>
<evidence type="ECO:0000256" key="1">
    <source>
        <dbReference type="ARBA" id="ARBA00004173"/>
    </source>
</evidence>
<evidence type="ECO:0000313" key="9">
    <source>
        <dbReference type="Proteomes" id="UP000515908"/>
    </source>
</evidence>
<evidence type="ECO:0000256" key="3">
    <source>
        <dbReference type="ARBA" id="ARBA00004370"/>
    </source>
</evidence>
<keyword evidence="4" id="KW-0256">Endoplasmic reticulum</keyword>
<accession>A0A7G2CK84</accession>
<evidence type="ECO:0000256" key="2">
    <source>
        <dbReference type="ARBA" id="ARBA00004240"/>
    </source>
</evidence>
<keyword evidence="9" id="KW-1185">Reference proteome</keyword>
<dbReference type="InterPro" id="IPR052374">
    <property type="entry name" value="SERAC1"/>
</dbReference>
<dbReference type="InterPro" id="IPR029058">
    <property type="entry name" value="AB_hydrolase_fold"/>
</dbReference>
<evidence type="ECO:0000256" key="7">
    <source>
        <dbReference type="SAM" id="MobiDB-lite"/>
    </source>
</evidence>